<feature type="region of interest" description="Disordered" evidence="1">
    <location>
        <begin position="1"/>
        <end position="33"/>
    </location>
</feature>
<evidence type="ECO:0000313" key="2">
    <source>
        <dbReference type="EMBL" id="QYS94384.1"/>
    </source>
</evidence>
<evidence type="ECO:0000256" key="1">
    <source>
        <dbReference type="SAM" id="MobiDB-lite"/>
    </source>
</evidence>
<name>A0A8G0L6T8_9HYPO</name>
<dbReference type="AlphaFoldDB" id="A0A8G0L6T8"/>
<accession>A0A8G0L6T8</accession>
<sequence>MYPSCRAPSPPCLHSAKEGKRLRKTRNTGPSQSRCGMLPVVTPRADELISCFVLPFFAAGAIDSLDQADRLPRRIPPEAGGGDPPTGVTNLLSGPSLSHASIHLVSHQPASHYKQTASLGVHRGESLGLWRQITARTLQATDAQLLVGHPEQQGRPTQSLRRRYLVLR</sequence>
<keyword evidence="3" id="KW-1185">Reference proteome</keyword>
<evidence type="ECO:0000313" key="3">
    <source>
        <dbReference type="Proteomes" id="UP000826661"/>
    </source>
</evidence>
<proteinExistence type="predicted"/>
<reference evidence="2 3" key="1">
    <citation type="journal article" date="2021" name="BMC Genomics">
        <title>Telomere-to-telomere genome assembly of asparaginase-producing Trichoderma simmonsii.</title>
        <authorList>
            <person name="Chung D."/>
            <person name="Kwon Y.M."/>
            <person name="Yang Y."/>
        </authorList>
    </citation>
    <scope>NUCLEOTIDE SEQUENCE [LARGE SCALE GENOMIC DNA]</scope>
    <source>
        <strain evidence="2 3">GH-Sj1</strain>
    </source>
</reference>
<organism evidence="2 3">
    <name type="scientific">Trichoderma simmonsii</name>
    <dbReference type="NCBI Taxonomy" id="1491479"/>
    <lineage>
        <taxon>Eukaryota</taxon>
        <taxon>Fungi</taxon>
        <taxon>Dikarya</taxon>
        <taxon>Ascomycota</taxon>
        <taxon>Pezizomycotina</taxon>
        <taxon>Sordariomycetes</taxon>
        <taxon>Hypocreomycetidae</taxon>
        <taxon>Hypocreales</taxon>
        <taxon>Hypocreaceae</taxon>
        <taxon>Trichoderma</taxon>
    </lineage>
</organism>
<dbReference type="Proteomes" id="UP000826661">
    <property type="component" value="Chromosome I"/>
</dbReference>
<dbReference type="EMBL" id="CP075864">
    <property type="protein sequence ID" value="QYS94384.1"/>
    <property type="molecule type" value="Genomic_DNA"/>
</dbReference>
<gene>
    <name evidence="2" type="ORF">H0G86_001718</name>
</gene>
<protein>
    <submittedName>
        <fullName evidence="2">Uncharacterized protein</fullName>
    </submittedName>
</protein>